<proteinExistence type="predicted"/>
<keyword evidence="1" id="KW-0472">Membrane</keyword>
<feature type="domain" description="Transglutaminase-like" evidence="2">
    <location>
        <begin position="407"/>
        <end position="478"/>
    </location>
</feature>
<dbReference type="InterPro" id="IPR052901">
    <property type="entry name" value="Bact_TGase-like"/>
</dbReference>
<dbReference type="PANTHER" id="PTHR42736:SF1">
    <property type="entry name" value="PROTEIN-GLUTAMINE GAMMA-GLUTAMYLTRANSFERASE"/>
    <property type="match status" value="1"/>
</dbReference>
<dbReference type="SUPFAM" id="SSF54001">
    <property type="entry name" value="Cysteine proteinases"/>
    <property type="match status" value="1"/>
</dbReference>
<keyword evidence="1" id="KW-0812">Transmembrane</keyword>
<protein>
    <submittedName>
        <fullName evidence="3">DUF3488 domain-containing protein</fullName>
    </submittedName>
</protein>
<evidence type="ECO:0000313" key="3">
    <source>
        <dbReference type="EMBL" id="PTH82309.1"/>
    </source>
</evidence>
<feature type="transmembrane region" description="Helical" evidence="1">
    <location>
        <begin position="102"/>
        <end position="119"/>
    </location>
</feature>
<accession>A0A2T4N661</accession>
<dbReference type="Pfam" id="PF01841">
    <property type="entry name" value="Transglut_core"/>
    <property type="match status" value="1"/>
</dbReference>
<reference evidence="3 4" key="1">
    <citation type="submission" date="2018-03" db="EMBL/GenBank/DDBJ databases">
        <title>Aeromonas veronii whole genome sequencing and analysis.</title>
        <authorList>
            <person name="Xie H."/>
            <person name="Liu T."/>
            <person name="Wang K."/>
        </authorList>
    </citation>
    <scope>NUCLEOTIDE SEQUENCE [LARGE SCALE GENOMIC DNA]</scope>
    <source>
        <strain evidence="3 4">XH.VA.1</strain>
    </source>
</reference>
<name>A0A2T4N661_AERVE</name>
<feature type="transmembrane region" description="Helical" evidence="1">
    <location>
        <begin position="557"/>
        <end position="576"/>
    </location>
</feature>
<gene>
    <name evidence="3" type="ORF">DAA48_02755</name>
</gene>
<comment type="caution">
    <text evidence="3">The sequence shown here is derived from an EMBL/GenBank/DDBJ whole genome shotgun (WGS) entry which is preliminary data.</text>
</comment>
<evidence type="ECO:0000256" key="1">
    <source>
        <dbReference type="SAM" id="Phobius"/>
    </source>
</evidence>
<dbReference type="RefSeq" id="WP_107682439.1">
    <property type="nucleotide sequence ID" value="NZ_CAWQUB010000001.1"/>
</dbReference>
<dbReference type="SMART" id="SM00460">
    <property type="entry name" value="TGc"/>
    <property type="match status" value="1"/>
</dbReference>
<sequence length="671" mass="75452">MLLDNRRLLPLIALQQLLLVAALWPQLQLWVVAVSAATLGVRAMMLWRGWPPLPARWLALLAITTVLLLGLQWRGLGTLPALINLLWLGYSLKMIEVRRERDIELVLLLAFFLIALALVQRQSIGWTAGMAVALWLAVTALVAAIAPEQKRPWRSAGGALLLALPLLITLFLLLPRLPPLWQMPTTSRALSGLSEELAPGDISELVNASELAFRVTFADGPPPVRERYFPVMRQEVFDGQRWLLSAEVKAWQQTVPEQTGLTLLASSSQTNTQLADSPLPAGSYEVIAEPQRHRWAFALSEPRLLAGPVLLTPLDTLYRQGSGEVAIRYRIGRGEAQIEDDSQAAQRNLQLPAGGNPRARAHGQGLATRHPDRAELVAALLAQFRSQSYYYTLTPPRLGSDGVDEFLFDTRQGFCGHYAMATAFVLRAAGIPARLVTGYLGGEWNPRGNYLAVHQFDAHAWVEYLDEGGTWRRIDPTAAVAPERIEGGVREALSDEFTAADPLALQRYRNWALLNQLRWWGNNIDYQWSRWVIGYDADQLWQQIGLRWPALAGHTPWLILASLMLVALLVSLPLLLPARLPPERRIWQPLLKRGKRSGYPPELAESMGTWCERLARLRPDLAHSLLKSAWLYRLWRYAPLSDRQQGRCGRQLRRRVRQLAQRWDQQPTSAP</sequence>
<dbReference type="Proteomes" id="UP000241986">
    <property type="component" value="Unassembled WGS sequence"/>
</dbReference>
<dbReference type="InterPro" id="IPR021878">
    <property type="entry name" value="TgpA_N"/>
</dbReference>
<dbReference type="AlphaFoldDB" id="A0A2T4N661"/>
<evidence type="ECO:0000259" key="2">
    <source>
        <dbReference type="SMART" id="SM00460"/>
    </source>
</evidence>
<feature type="transmembrane region" description="Helical" evidence="1">
    <location>
        <begin position="158"/>
        <end position="177"/>
    </location>
</feature>
<feature type="transmembrane region" description="Helical" evidence="1">
    <location>
        <begin position="125"/>
        <end position="146"/>
    </location>
</feature>
<dbReference type="InterPro" id="IPR002931">
    <property type="entry name" value="Transglutaminase-like"/>
</dbReference>
<dbReference type="Pfam" id="PF11992">
    <property type="entry name" value="TgpA_N"/>
    <property type="match status" value="1"/>
</dbReference>
<dbReference type="PANTHER" id="PTHR42736">
    <property type="entry name" value="PROTEIN-GLUTAMINE GAMMA-GLUTAMYLTRANSFERASE"/>
    <property type="match status" value="1"/>
</dbReference>
<dbReference type="EMBL" id="PZKL01000012">
    <property type="protein sequence ID" value="PTH82309.1"/>
    <property type="molecule type" value="Genomic_DNA"/>
</dbReference>
<feature type="transmembrane region" description="Helical" evidence="1">
    <location>
        <begin position="60"/>
        <end position="90"/>
    </location>
</feature>
<dbReference type="Gene3D" id="3.10.620.30">
    <property type="match status" value="1"/>
</dbReference>
<evidence type="ECO:0000313" key="4">
    <source>
        <dbReference type="Proteomes" id="UP000241986"/>
    </source>
</evidence>
<organism evidence="3 4">
    <name type="scientific">Aeromonas veronii</name>
    <dbReference type="NCBI Taxonomy" id="654"/>
    <lineage>
        <taxon>Bacteria</taxon>
        <taxon>Pseudomonadati</taxon>
        <taxon>Pseudomonadota</taxon>
        <taxon>Gammaproteobacteria</taxon>
        <taxon>Aeromonadales</taxon>
        <taxon>Aeromonadaceae</taxon>
        <taxon>Aeromonas</taxon>
    </lineage>
</organism>
<keyword evidence="1" id="KW-1133">Transmembrane helix</keyword>
<dbReference type="InterPro" id="IPR038765">
    <property type="entry name" value="Papain-like_cys_pep_sf"/>
</dbReference>